<dbReference type="EMBL" id="JARYZI010000005">
    <property type="protein sequence ID" value="MDH8678311.1"/>
    <property type="molecule type" value="Genomic_DNA"/>
</dbReference>
<name>A0ABT6ND45_9FIRM</name>
<protein>
    <recommendedName>
        <fullName evidence="4">Glycosyltransferase RgtA/B/C/D-like domain-containing protein</fullName>
    </recommendedName>
</protein>
<evidence type="ECO:0000313" key="3">
    <source>
        <dbReference type="Proteomes" id="UP001158045"/>
    </source>
</evidence>
<proteinExistence type="predicted"/>
<feature type="transmembrane region" description="Helical" evidence="1">
    <location>
        <begin position="20"/>
        <end position="41"/>
    </location>
</feature>
<dbReference type="RefSeq" id="WP_281094152.1">
    <property type="nucleotide sequence ID" value="NZ_JARYZI010000005.1"/>
</dbReference>
<feature type="transmembrane region" description="Helical" evidence="1">
    <location>
        <begin position="116"/>
        <end position="136"/>
    </location>
</feature>
<keyword evidence="1" id="KW-0812">Transmembrane</keyword>
<reference evidence="2 3" key="1">
    <citation type="submission" date="2023-04" db="EMBL/GenBank/DDBJ databases">
        <title>Fusibacter bizertensis strain WBS, isolated from littoral bottom sediments of the Arctic seas - biochemical and genomic analysis.</title>
        <authorList>
            <person name="Brioukhanov A.L."/>
        </authorList>
    </citation>
    <scope>NUCLEOTIDE SEQUENCE [LARGE SCALE GENOMIC DNA]</scope>
    <source>
        <strain evidence="2 3">WBS</strain>
    </source>
</reference>
<gene>
    <name evidence="2" type="ORF">QE109_09140</name>
</gene>
<feature type="transmembrane region" description="Helical" evidence="1">
    <location>
        <begin position="89"/>
        <end position="109"/>
    </location>
</feature>
<accession>A0ABT6ND45</accession>
<feature type="transmembrane region" description="Helical" evidence="1">
    <location>
        <begin position="148"/>
        <end position="166"/>
    </location>
</feature>
<feature type="transmembrane region" description="Helical" evidence="1">
    <location>
        <begin position="226"/>
        <end position="245"/>
    </location>
</feature>
<sequence>MRFYKAIFKAFSKVISKAKIVDYILFILHSFVLVYFLKLSYDVVSTIRPMPTSDFIYYWNLASDLSIYHKGGIIGFIYAPFKYFGIQPYWSALVVNSNFLILVFTTTWLGVKQKNIWYKLGGQLFATFGFAMFALWNTGYAGMVNADFPNVALLIAATRFFSLYLTSQLSKNSDQPQSKLWLILSGIAIFLAVALRVKTGLALGIIVGFTILFNIKKLTKDSVLRAVILTVCIAVFFAAISELALRSQSDRPLDVARQGRLQLYTGLLDTEVGSMCGRWTREAYDKTLEEIDLPLVDVISKHLSVKSKSYILDIIFCKLEAVINYDEFSFRETLAFGVKYRDYTVSDLEITRHYEKVEEGWVKTFKWITSLLILACIMFRIRYKIRGAFIPFTIYLAFMMLHSIFEIQARYMAEPLLWSFFAAVFIIFEIPLKQERTIENE</sequence>
<feature type="transmembrane region" description="Helical" evidence="1">
    <location>
        <begin position="178"/>
        <end position="195"/>
    </location>
</feature>
<keyword evidence="1" id="KW-0472">Membrane</keyword>
<dbReference type="Proteomes" id="UP001158045">
    <property type="component" value="Unassembled WGS sequence"/>
</dbReference>
<feature type="transmembrane region" description="Helical" evidence="1">
    <location>
        <begin position="388"/>
        <end position="409"/>
    </location>
</feature>
<evidence type="ECO:0000256" key="1">
    <source>
        <dbReference type="SAM" id="Phobius"/>
    </source>
</evidence>
<keyword evidence="3" id="KW-1185">Reference proteome</keyword>
<keyword evidence="1" id="KW-1133">Transmembrane helix</keyword>
<organism evidence="2 3">
    <name type="scientific">Fusibacter bizertensis</name>
    <dbReference type="NCBI Taxonomy" id="1488331"/>
    <lineage>
        <taxon>Bacteria</taxon>
        <taxon>Bacillati</taxon>
        <taxon>Bacillota</taxon>
        <taxon>Clostridia</taxon>
        <taxon>Eubacteriales</taxon>
        <taxon>Eubacteriales Family XII. Incertae Sedis</taxon>
        <taxon>Fusibacter</taxon>
    </lineage>
</organism>
<comment type="caution">
    <text evidence="2">The sequence shown here is derived from an EMBL/GenBank/DDBJ whole genome shotgun (WGS) entry which is preliminary data.</text>
</comment>
<feature type="transmembrane region" description="Helical" evidence="1">
    <location>
        <begin position="415"/>
        <end position="432"/>
    </location>
</feature>
<evidence type="ECO:0008006" key="4">
    <source>
        <dbReference type="Google" id="ProtNLM"/>
    </source>
</evidence>
<evidence type="ECO:0000313" key="2">
    <source>
        <dbReference type="EMBL" id="MDH8678311.1"/>
    </source>
</evidence>